<dbReference type="InterPro" id="IPR015943">
    <property type="entry name" value="WD40/YVTN_repeat-like_dom_sf"/>
</dbReference>
<reference evidence="7 8" key="2">
    <citation type="journal article" date="2019" name="G3 (Bethesda)">
        <title>Hybrid Assembly of the Genome of the Entomopathogenic Nematode Steinernema carpocapsae Identifies the X-Chromosome.</title>
        <authorList>
            <person name="Serra L."/>
            <person name="Macchietto M."/>
            <person name="Macias-Munoz A."/>
            <person name="McGill C.J."/>
            <person name="Rodriguez I.M."/>
            <person name="Rodriguez B."/>
            <person name="Murad R."/>
            <person name="Mortazavi A."/>
        </authorList>
    </citation>
    <scope>NUCLEOTIDE SEQUENCE [LARGE SCALE GENOMIC DNA]</scope>
    <source>
        <strain evidence="7 8">ALL</strain>
    </source>
</reference>
<dbReference type="Proteomes" id="UP000298663">
    <property type="component" value="Unassembled WGS sequence"/>
</dbReference>
<evidence type="ECO:0000256" key="4">
    <source>
        <dbReference type="SAM" id="Coils"/>
    </source>
</evidence>
<dbReference type="EMBL" id="AZBU02000006">
    <property type="protein sequence ID" value="TKR72391.1"/>
    <property type="molecule type" value="Genomic_DNA"/>
</dbReference>
<keyword evidence="8" id="KW-1185">Reference proteome</keyword>
<dbReference type="OrthoDB" id="248320at2759"/>
<name>A0A4U5MRU2_STECR</name>
<comment type="caution">
    <text evidence="7">The sequence shown here is derived from an EMBL/GenBank/DDBJ whole genome shotgun (WGS) entry which is preliminary data.</text>
</comment>
<evidence type="ECO:0000256" key="2">
    <source>
        <dbReference type="ARBA" id="ARBA00022448"/>
    </source>
</evidence>
<feature type="region of interest" description="Disordered" evidence="5">
    <location>
        <begin position="1484"/>
        <end position="1528"/>
    </location>
</feature>
<feature type="compositionally biased region" description="Low complexity" evidence="5">
    <location>
        <begin position="443"/>
        <end position="460"/>
    </location>
</feature>
<evidence type="ECO:0000313" key="8">
    <source>
        <dbReference type="Proteomes" id="UP000298663"/>
    </source>
</evidence>
<dbReference type="InterPro" id="IPR039462">
    <property type="entry name" value="Nup159/Nup146_N"/>
</dbReference>
<feature type="compositionally biased region" description="Low complexity" evidence="5">
    <location>
        <begin position="1309"/>
        <end position="1322"/>
    </location>
</feature>
<feature type="compositionally biased region" description="Gly residues" evidence="5">
    <location>
        <begin position="1484"/>
        <end position="1518"/>
    </location>
</feature>
<organism evidence="7 8">
    <name type="scientific">Steinernema carpocapsae</name>
    <name type="common">Entomopathogenic nematode</name>
    <dbReference type="NCBI Taxonomy" id="34508"/>
    <lineage>
        <taxon>Eukaryota</taxon>
        <taxon>Metazoa</taxon>
        <taxon>Ecdysozoa</taxon>
        <taxon>Nematoda</taxon>
        <taxon>Chromadorea</taxon>
        <taxon>Rhabditida</taxon>
        <taxon>Tylenchina</taxon>
        <taxon>Panagrolaimomorpha</taxon>
        <taxon>Strongyloidoidea</taxon>
        <taxon>Steinernematidae</taxon>
        <taxon>Steinernema</taxon>
    </lineage>
</organism>
<evidence type="ECO:0000256" key="3">
    <source>
        <dbReference type="ARBA" id="ARBA00023242"/>
    </source>
</evidence>
<dbReference type="InterPro" id="IPR001680">
    <property type="entry name" value="WD40_rpt"/>
</dbReference>
<gene>
    <name evidence="7" type="ORF">L596_019843</name>
</gene>
<evidence type="ECO:0000256" key="5">
    <source>
        <dbReference type="SAM" id="MobiDB-lite"/>
    </source>
</evidence>
<feature type="compositionally biased region" description="Low complexity" evidence="5">
    <location>
        <begin position="1519"/>
        <end position="1528"/>
    </location>
</feature>
<dbReference type="SUPFAM" id="SSF117289">
    <property type="entry name" value="Nucleoporin domain"/>
    <property type="match status" value="1"/>
</dbReference>
<dbReference type="Pfam" id="PF16755">
    <property type="entry name" value="Beta-prop_NUP159_NUP214"/>
    <property type="match status" value="1"/>
</dbReference>
<feature type="region of interest" description="Disordered" evidence="5">
    <location>
        <begin position="1134"/>
        <end position="1171"/>
    </location>
</feature>
<comment type="subcellular location">
    <subcellularLocation>
        <location evidence="1">Nucleus</location>
    </subcellularLocation>
</comment>
<dbReference type="SMART" id="SM00320">
    <property type="entry name" value="WD40"/>
    <property type="match status" value="3"/>
</dbReference>
<feature type="compositionally biased region" description="Polar residues" evidence="5">
    <location>
        <begin position="869"/>
        <end position="889"/>
    </location>
</feature>
<feature type="region of interest" description="Disordered" evidence="5">
    <location>
        <begin position="430"/>
        <end position="468"/>
    </location>
</feature>
<evidence type="ECO:0000259" key="6">
    <source>
        <dbReference type="Pfam" id="PF16755"/>
    </source>
</evidence>
<feature type="domain" description="Nucleoporin Nup159/Nup146 N-terminal" evidence="6">
    <location>
        <begin position="84"/>
        <end position="400"/>
    </location>
</feature>
<accession>A0A4U5MRU2</accession>
<evidence type="ECO:0000256" key="1">
    <source>
        <dbReference type="ARBA" id="ARBA00004123"/>
    </source>
</evidence>
<feature type="compositionally biased region" description="Polar residues" evidence="5">
    <location>
        <begin position="1134"/>
        <end position="1151"/>
    </location>
</feature>
<proteinExistence type="predicted"/>
<keyword evidence="4" id="KW-0175">Coiled coil</keyword>
<reference evidence="7 8" key="1">
    <citation type="journal article" date="2015" name="Genome Biol.">
        <title>Comparative genomics of Steinernema reveals deeply conserved gene regulatory networks.</title>
        <authorList>
            <person name="Dillman A.R."/>
            <person name="Macchietto M."/>
            <person name="Porter C.F."/>
            <person name="Rogers A."/>
            <person name="Williams B."/>
            <person name="Antoshechkin I."/>
            <person name="Lee M.M."/>
            <person name="Goodwin Z."/>
            <person name="Lu X."/>
            <person name="Lewis E.E."/>
            <person name="Goodrich-Blair H."/>
            <person name="Stock S.P."/>
            <person name="Adams B.J."/>
            <person name="Sternberg P.W."/>
            <person name="Mortazavi A."/>
        </authorList>
    </citation>
    <scope>NUCLEOTIDE SEQUENCE [LARGE SCALE GENOMIC DNA]</scope>
    <source>
        <strain evidence="7 8">ALL</strain>
    </source>
</reference>
<dbReference type="Gene3D" id="2.130.10.10">
    <property type="entry name" value="YVTN repeat-like/Quinoprotein amine dehydrogenase"/>
    <property type="match status" value="1"/>
</dbReference>
<evidence type="ECO:0000313" key="7">
    <source>
        <dbReference type="EMBL" id="TKR72391.1"/>
    </source>
</evidence>
<protein>
    <recommendedName>
        <fullName evidence="6">Nucleoporin Nup159/Nup146 N-terminal domain-containing protein</fullName>
    </recommendedName>
</protein>
<feature type="region of interest" description="Disordered" evidence="5">
    <location>
        <begin position="1309"/>
        <end position="1330"/>
    </location>
</feature>
<sequence>MAAESIEVTDFSFFALRKVRVFPSGTFDASKSSTSRWIASSSTFGITVCGAPKGRFVAYKTSVLHSLVPSTTSFSQEVNDAPSKTAHFHDQTSEISILSSDCDGRFLAVVASSPNGCFVHIYDFRVFALDFKEAPFPVRSIRLSDNPRSSVTSFEWNPAIGGMFAAACMDNTLVVYQMDVNQPGNFSVIGKQKLNDCVSCISWSPKGKQLVTGHFSGKMSQFKPELALVRQVDTPTDIPQFGNVAVKCVALCWVSTTEWLIAYASLQQSKQVNFSLLTVKKDQPPKWIHMEDVTYGDFNSPFQLSVSMFPIHNWQIVLCTSTCSGEVVVIGKVPGTNAWKSWSLENRFDVPTALNRNPNCGIGIAMDHSHTNSVVPVVGGPLPAMPPAPLILVLTTDGTLISCWASTQNPELKPFNTACKHLSAGGQLFNGQAPSGYQPPAPEQATPAPAVPSVTTPTTSLFGTPKNTHSLLTSTSSVATIGKSATEKAQADSLRQNLGRAFTPVVSSPSGDKIVAEKAAAEKAAADKAAAEIAVAAKAEADRAVAERAVAARAAAQKAAAVKAEAEKRAVLEAERKKVLEEFNDLKQSIAGNLPQLDKVRKSVAECQNARDKLSELLDNYDSSLHTALKHAKELEFYKEELSSYLNETLENLQKEHVEVEQLRATLNHVKTLSKITSTHDELNFDDAQKMDRITRKMAEVEKNLLKAMKNSEFFDKNPTEKVDFEKLIGELNQISLSAGNDCEKKVIAAESKKISMRIASYYKKLNVFEDQFRRLEQSALDPSIQKKVEPSVSPLGKVEALGKEATKVAAPGSLILNSKLNGDVKQQREEIKLQRGNLRDFFAQNVEQPVEVHTSTLGEFALSSQEEAELLNQSKGSDAKNAQKSLTTEELERQLKDAATPKRKGITVGTQSPNFGGLSMLDSPSRDNIYSRRFSTMTFAPKGISTPIAAVKAKVPEPVPEYSFSVNSTTTTDSAPTQVPTTAAVKPEIAPAEVNATTSGTAPVAAVKAKVPEPVPEYSFSVNSTTTTDSAPTQVPTTAAVKPEAAPAEVKAATTSGTAPIAAVKAKVPEPVPEYSFSVNSTTTTDSAPTQVPTTAAVKPEIAPAEVNATTSGTAPVAAVKAKVPEPVPEYSFSVNSTTTTDSAPSQAPTTAAVKPETASAEVKPATTSDTSFFTPKPSVASVVPTTQTQTVTQSLSTFSFRSPSSPAGETSAFGKASFGGSASSFSGGSAFGKASFGGSKPAFGSATTGTAQGGFSSFGAGGGSGFAKFAQQGNTGFGAASSGGGSTFGGSSQPLFTPKASVASVVPATQTQTATQSPSTFSFRNPSSPAGETSVFGKASFGGSASSFSGGSAFGKASFGGSKPAFGSATTGTAQGGFSSFGAGGGSGFAKFAQQGNTGFGAAASAGGSTFGGGATSTFGGGNTGFGAAANAGGSTFGGGATSTFGGGNTGFGAAANAGGSTFGGGATSTFGGGNTGSIFGGGSTQSSFGGGQQSTFGGSGTSSFGSGGMTFGGSSQGSTSFSSWR</sequence>
<dbReference type="GO" id="GO:0005634">
    <property type="term" value="C:nucleus"/>
    <property type="evidence" value="ECO:0007669"/>
    <property type="project" value="UniProtKB-SubCell"/>
</dbReference>
<feature type="coiled-coil region" evidence="4">
    <location>
        <begin position="562"/>
        <end position="711"/>
    </location>
</feature>
<keyword evidence="3" id="KW-0539">Nucleus</keyword>
<feature type="region of interest" description="Disordered" evidence="5">
    <location>
        <begin position="869"/>
        <end position="892"/>
    </location>
</feature>
<keyword evidence="2" id="KW-0813">Transport</keyword>
<dbReference type="STRING" id="34508.A0A4U5MRU2"/>